<protein>
    <recommendedName>
        <fullName evidence="7">CstA N-terminal domain-containing protein</fullName>
    </recommendedName>
</protein>
<proteinExistence type="predicted"/>
<evidence type="ECO:0000256" key="3">
    <source>
        <dbReference type="ARBA" id="ARBA00022692"/>
    </source>
</evidence>
<feature type="transmembrane region" description="Helical" evidence="6">
    <location>
        <begin position="348"/>
        <end position="365"/>
    </location>
</feature>
<accession>A0A382MCC6</accession>
<keyword evidence="4 6" id="KW-1133">Transmembrane helix</keyword>
<dbReference type="PANTHER" id="PTHR30252:SF0">
    <property type="entry name" value="PEPTIDE TRANSPORTER CSTA"/>
    <property type="match status" value="1"/>
</dbReference>
<sequence length="387" mass="41512">AHTLRDDVDYMPTNRFVLFGHHYASITGLAPMLGPAIAVIWGWVPAMLWVVLGAIFVGAVHDFSALVLSIRARGMSIGKVAEGLVGKRAKSLFHIIIFFLIGLAMGVFVDVVATLFSPEFYPESVLPTAALMVIAIIMGLLVYKKSWSLVQVTTGGFFLMLLFVYLGMSNPIVGPSVSQWKWMLLGYAFAASVLPVWMLLQPRDYINSLLLYLGLGGMYAGLVVTNPEFVAPAFEASPAGAPPIYPFVFIVIACGAASGVHSLVSSGTTAKQLDKETDAPFIGYGAMLGESLLGLMAVLACTAGFVSRDEWLGHYASWDSAQGLGNNISAFIDGTTRFLEGLGVPQEIGNTFIAVVVVSFALTTLDSATRLLRYNIGEISETIRVPI</sequence>
<organism evidence="8">
    <name type="scientific">marine metagenome</name>
    <dbReference type="NCBI Taxonomy" id="408172"/>
    <lineage>
        <taxon>unclassified sequences</taxon>
        <taxon>metagenomes</taxon>
        <taxon>ecological metagenomes</taxon>
    </lineage>
</organism>
<feature type="non-terminal residue" evidence="8">
    <location>
        <position position="1"/>
    </location>
</feature>
<dbReference type="InterPro" id="IPR051605">
    <property type="entry name" value="CstA"/>
</dbReference>
<dbReference type="AlphaFoldDB" id="A0A382MCC6"/>
<name>A0A382MCC6_9ZZZZ</name>
<feature type="transmembrane region" description="Helical" evidence="6">
    <location>
        <begin position="125"/>
        <end position="143"/>
    </location>
</feature>
<keyword evidence="5 6" id="KW-0472">Membrane</keyword>
<dbReference type="EMBL" id="UINC01091935">
    <property type="protein sequence ID" value="SVC45092.1"/>
    <property type="molecule type" value="Genomic_DNA"/>
</dbReference>
<feature type="transmembrane region" description="Helical" evidence="6">
    <location>
        <begin position="21"/>
        <end position="41"/>
    </location>
</feature>
<feature type="transmembrane region" description="Helical" evidence="6">
    <location>
        <begin position="47"/>
        <end position="70"/>
    </location>
</feature>
<feature type="domain" description="CstA N-terminal" evidence="7">
    <location>
        <begin position="1"/>
        <end position="302"/>
    </location>
</feature>
<feature type="transmembrane region" description="Helical" evidence="6">
    <location>
        <begin position="284"/>
        <end position="306"/>
    </location>
</feature>
<feature type="transmembrane region" description="Helical" evidence="6">
    <location>
        <begin position="150"/>
        <end position="168"/>
    </location>
</feature>
<evidence type="ECO:0000259" key="7">
    <source>
        <dbReference type="Pfam" id="PF02554"/>
    </source>
</evidence>
<feature type="transmembrane region" description="Helical" evidence="6">
    <location>
        <begin position="205"/>
        <end position="224"/>
    </location>
</feature>
<dbReference type="Pfam" id="PF02554">
    <property type="entry name" value="CstA"/>
    <property type="match status" value="1"/>
</dbReference>
<keyword evidence="3 6" id="KW-0812">Transmembrane</keyword>
<evidence type="ECO:0000313" key="8">
    <source>
        <dbReference type="EMBL" id="SVC45092.1"/>
    </source>
</evidence>
<dbReference type="PANTHER" id="PTHR30252">
    <property type="entry name" value="INNER MEMBRANE PEPTIDE TRANSPORTER"/>
    <property type="match status" value="1"/>
</dbReference>
<dbReference type="GO" id="GO:0009267">
    <property type="term" value="P:cellular response to starvation"/>
    <property type="evidence" value="ECO:0007669"/>
    <property type="project" value="InterPro"/>
</dbReference>
<reference evidence="8" key="1">
    <citation type="submission" date="2018-05" db="EMBL/GenBank/DDBJ databases">
        <authorList>
            <person name="Lanie J.A."/>
            <person name="Ng W.-L."/>
            <person name="Kazmierczak K.M."/>
            <person name="Andrzejewski T.M."/>
            <person name="Davidsen T.M."/>
            <person name="Wayne K.J."/>
            <person name="Tettelin H."/>
            <person name="Glass J.I."/>
            <person name="Rusch D."/>
            <person name="Podicherti R."/>
            <person name="Tsui H.-C.T."/>
            <person name="Winkler M.E."/>
        </authorList>
    </citation>
    <scope>NUCLEOTIDE SEQUENCE</scope>
</reference>
<evidence type="ECO:0000256" key="6">
    <source>
        <dbReference type="SAM" id="Phobius"/>
    </source>
</evidence>
<evidence type="ECO:0000256" key="1">
    <source>
        <dbReference type="ARBA" id="ARBA00004651"/>
    </source>
</evidence>
<dbReference type="InterPro" id="IPR003706">
    <property type="entry name" value="CstA_N"/>
</dbReference>
<feature type="non-terminal residue" evidence="8">
    <location>
        <position position="387"/>
    </location>
</feature>
<evidence type="ECO:0000256" key="5">
    <source>
        <dbReference type="ARBA" id="ARBA00023136"/>
    </source>
</evidence>
<feature type="transmembrane region" description="Helical" evidence="6">
    <location>
        <begin position="91"/>
        <end position="113"/>
    </location>
</feature>
<evidence type="ECO:0000256" key="2">
    <source>
        <dbReference type="ARBA" id="ARBA00022475"/>
    </source>
</evidence>
<feature type="transmembrane region" description="Helical" evidence="6">
    <location>
        <begin position="244"/>
        <end position="264"/>
    </location>
</feature>
<keyword evidence="2" id="KW-1003">Cell membrane</keyword>
<gene>
    <name evidence="8" type="ORF">METZ01_LOCUS297946</name>
</gene>
<comment type="subcellular location">
    <subcellularLocation>
        <location evidence="1">Cell membrane</location>
        <topology evidence="1">Multi-pass membrane protein</topology>
    </subcellularLocation>
</comment>
<dbReference type="GO" id="GO:0005886">
    <property type="term" value="C:plasma membrane"/>
    <property type="evidence" value="ECO:0007669"/>
    <property type="project" value="UniProtKB-SubCell"/>
</dbReference>
<feature type="transmembrane region" description="Helical" evidence="6">
    <location>
        <begin position="180"/>
        <end position="200"/>
    </location>
</feature>
<evidence type="ECO:0000256" key="4">
    <source>
        <dbReference type="ARBA" id="ARBA00022989"/>
    </source>
</evidence>